<evidence type="ECO:0000256" key="1">
    <source>
        <dbReference type="ARBA" id="ARBA00009108"/>
    </source>
</evidence>
<name>A0A849AD57_9MICO</name>
<dbReference type="GO" id="GO:0005886">
    <property type="term" value="C:plasma membrane"/>
    <property type="evidence" value="ECO:0007669"/>
    <property type="project" value="TreeGrafter"/>
</dbReference>
<gene>
    <name evidence="4" type="ORF">HJ588_03800</name>
</gene>
<dbReference type="Pfam" id="PF05949">
    <property type="entry name" value="DUF881"/>
    <property type="match status" value="1"/>
</dbReference>
<organism evidence="4 5">
    <name type="scientific">Flexivirga aerilata</name>
    <dbReference type="NCBI Taxonomy" id="1656889"/>
    <lineage>
        <taxon>Bacteria</taxon>
        <taxon>Bacillati</taxon>
        <taxon>Actinomycetota</taxon>
        <taxon>Actinomycetes</taxon>
        <taxon>Micrococcales</taxon>
        <taxon>Dermacoccaceae</taxon>
        <taxon>Flexivirga</taxon>
    </lineage>
</organism>
<sequence>MTELRYSVIQGRCGPVRRPRSRWAYAVPVVALAAGSLFGVSASTSQGSDLRPGTRDLVQVVQAGNRRVADQAAGVKGLQGEVDSLSKKDAPGSGKLASTQQQADGYAASAGLTSVTGQVVSVSLNDSKRDPSTLPDGANLDWLVVHQQDVQAVVNALWAGGATSMMLMDQRVISTSAVRCVGNTLLLQGRVYSPPFVIRAMGDPAKLRQALTDDPAVANYRAYVDAVGLGYDVKTETKATFPAYVGGTDLKFAKVKK</sequence>
<comment type="similarity">
    <text evidence="1">Belongs to the UPF0749 family.</text>
</comment>
<comment type="caution">
    <text evidence="4">The sequence shown here is derived from an EMBL/GenBank/DDBJ whole genome shotgun (WGS) entry which is preliminary data.</text>
</comment>
<evidence type="ECO:0000256" key="3">
    <source>
        <dbReference type="SAM" id="Phobius"/>
    </source>
</evidence>
<feature type="transmembrane region" description="Helical" evidence="3">
    <location>
        <begin position="23"/>
        <end position="42"/>
    </location>
</feature>
<dbReference type="EMBL" id="JABENB010000001">
    <property type="protein sequence ID" value="NNG38399.1"/>
    <property type="molecule type" value="Genomic_DNA"/>
</dbReference>
<evidence type="ECO:0000313" key="4">
    <source>
        <dbReference type="EMBL" id="NNG38399.1"/>
    </source>
</evidence>
<evidence type="ECO:0000256" key="2">
    <source>
        <dbReference type="SAM" id="MobiDB-lite"/>
    </source>
</evidence>
<keyword evidence="5" id="KW-1185">Reference proteome</keyword>
<protein>
    <submittedName>
        <fullName evidence="4">DUF881 domain-containing protein</fullName>
    </submittedName>
</protein>
<dbReference type="AlphaFoldDB" id="A0A849AD57"/>
<dbReference type="PANTHER" id="PTHR37313:SF4">
    <property type="entry name" value="CONSERVED MEMBRANE PROTEIN-RELATED"/>
    <property type="match status" value="1"/>
</dbReference>
<keyword evidence="3" id="KW-0812">Transmembrane</keyword>
<accession>A0A849AD57</accession>
<evidence type="ECO:0000313" key="5">
    <source>
        <dbReference type="Proteomes" id="UP000557772"/>
    </source>
</evidence>
<reference evidence="4 5" key="1">
    <citation type="submission" date="2020-05" db="EMBL/GenBank/DDBJ databases">
        <title>Flexivirga sp. ID2601S isolated from air conditioner.</title>
        <authorList>
            <person name="Kim D.H."/>
        </authorList>
    </citation>
    <scope>NUCLEOTIDE SEQUENCE [LARGE SCALE GENOMIC DNA]</scope>
    <source>
        <strain evidence="4 5">ID2601S</strain>
    </source>
</reference>
<dbReference type="Proteomes" id="UP000557772">
    <property type="component" value="Unassembled WGS sequence"/>
</dbReference>
<dbReference type="Gene3D" id="3.30.70.1880">
    <property type="entry name" value="Protein of unknown function DUF881"/>
    <property type="match status" value="1"/>
</dbReference>
<keyword evidence="3" id="KW-0472">Membrane</keyword>
<dbReference type="InterPro" id="IPR010273">
    <property type="entry name" value="DUF881"/>
</dbReference>
<keyword evidence="3" id="KW-1133">Transmembrane helix</keyword>
<dbReference type="PANTHER" id="PTHR37313">
    <property type="entry name" value="UPF0749 PROTEIN RV1825"/>
    <property type="match status" value="1"/>
</dbReference>
<proteinExistence type="inferred from homology"/>
<feature type="region of interest" description="Disordered" evidence="2">
    <location>
        <begin position="80"/>
        <end position="100"/>
    </location>
</feature>